<evidence type="ECO:0000259" key="6">
    <source>
        <dbReference type="Pfam" id="PF14766"/>
    </source>
</evidence>
<evidence type="ECO:0000256" key="2">
    <source>
        <dbReference type="ARBA" id="ARBA00022723"/>
    </source>
</evidence>
<dbReference type="Pfam" id="PF14766">
    <property type="entry name" value="RPA_interact_N"/>
    <property type="match status" value="1"/>
</dbReference>
<evidence type="ECO:0000259" key="7">
    <source>
        <dbReference type="Pfam" id="PF14767"/>
    </source>
</evidence>
<comment type="caution">
    <text evidence="9">The sequence shown here is derived from an EMBL/GenBank/DDBJ whole genome shotgun (WGS) entry which is preliminary data.</text>
</comment>
<feature type="domain" description="RPA-interacting protein central" evidence="7">
    <location>
        <begin position="68"/>
        <end position="156"/>
    </location>
</feature>
<dbReference type="GO" id="GO:0006606">
    <property type="term" value="P:protein import into nucleus"/>
    <property type="evidence" value="ECO:0007669"/>
    <property type="project" value="TreeGrafter"/>
</dbReference>
<keyword evidence="5" id="KW-0539">Nucleus</keyword>
<sequence length="254" mass="30137">MAGDEEQRRQIQIRPSLKAQTCFNNYPKWKHKLRENCYRRVREDRSRRLWKLRLSNDQPHKDLIKSSLEDIVSDEIQKFKHSYQSESFDNSKFSLAPDDTIWEYNGLHEAYQGDCEEMLLEMQRIFYEDLKMEETKAQVSNETRDDEEDEYLARAVFEHMNLNDKDGKEVWCPICKQGELEENCHHIYCSLCGLGLNKDDEVNLEVLRNRLGEAHSDHLDQGCRLKPKLCIETRFNLTALYITCQVCSMFEVVI</sequence>
<evidence type="ECO:0000313" key="9">
    <source>
        <dbReference type="EMBL" id="KAJ8563719.1"/>
    </source>
</evidence>
<evidence type="ECO:0000256" key="3">
    <source>
        <dbReference type="ARBA" id="ARBA00022771"/>
    </source>
</evidence>
<protein>
    <recommendedName>
        <fullName evidence="11">RPA-interacting protein</fullName>
    </recommendedName>
</protein>
<gene>
    <name evidence="9" type="ORF">K7X08_032171</name>
</gene>
<keyword evidence="4" id="KW-0862">Zinc</keyword>
<dbReference type="PANTHER" id="PTHR31742:SF1">
    <property type="entry name" value="RPA-INTERACTING PROTEIN"/>
    <property type="match status" value="1"/>
</dbReference>
<feature type="domain" description="RPA-interacting protein C-terminal" evidence="8">
    <location>
        <begin position="171"/>
        <end position="252"/>
    </location>
</feature>
<keyword evidence="10" id="KW-1185">Reference proteome</keyword>
<keyword evidence="3" id="KW-0863">Zinc-finger</keyword>
<reference evidence="10" key="1">
    <citation type="journal article" date="2023" name="Proc. Natl. Acad. Sci. U.S.A.">
        <title>Genomic and structural basis for evolution of tropane alkaloid biosynthesis.</title>
        <authorList>
            <person name="Wanga Y.-J."/>
            <person name="Taina T."/>
            <person name="Yua J.-Y."/>
            <person name="Lia J."/>
            <person name="Xua B."/>
            <person name="Chenc J."/>
            <person name="D'Auriad J.C."/>
            <person name="Huanga J.-P."/>
            <person name="Huanga S.-X."/>
        </authorList>
    </citation>
    <scope>NUCLEOTIDE SEQUENCE [LARGE SCALE GENOMIC DNA]</scope>
    <source>
        <strain evidence="10">cv. KIB-2019</strain>
    </source>
</reference>
<evidence type="ECO:0000313" key="10">
    <source>
        <dbReference type="Proteomes" id="UP001152561"/>
    </source>
</evidence>
<dbReference type="InterPro" id="IPR028156">
    <property type="entry name" value="RIP"/>
</dbReference>
<dbReference type="GO" id="GO:0005634">
    <property type="term" value="C:nucleus"/>
    <property type="evidence" value="ECO:0007669"/>
    <property type="project" value="UniProtKB-SubCell"/>
</dbReference>
<organism evidence="9 10">
    <name type="scientific">Anisodus acutangulus</name>
    <dbReference type="NCBI Taxonomy" id="402998"/>
    <lineage>
        <taxon>Eukaryota</taxon>
        <taxon>Viridiplantae</taxon>
        <taxon>Streptophyta</taxon>
        <taxon>Embryophyta</taxon>
        <taxon>Tracheophyta</taxon>
        <taxon>Spermatophyta</taxon>
        <taxon>Magnoliopsida</taxon>
        <taxon>eudicotyledons</taxon>
        <taxon>Gunneridae</taxon>
        <taxon>Pentapetalae</taxon>
        <taxon>asterids</taxon>
        <taxon>lamiids</taxon>
        <taxon>Solanales</taxon>
        <taxon>Solanaceae</taxon>
        <taxon>Solanoideae</taxon>
        <taxon>Hyoscyameae</taxon>
        <taxon>Anisodus</taxon>
    </lineage>
</organism>
<accession>A0A9Q1RMV1</accession>
<evidence type="ECO:0000256" key="4">
    <source>
        <dbReference type="ARBA" id="ARBA00022833"/>
    </source>
</evidence>
<dbReference type="Proteomes" id="UP001152561">
    <property type="component" value="Unassembled WGS sequence"/>
</dbReference>
<name>A0A9Q1RMV1_9SOLA</name>
<evidence type="ECO:0000259" key="8">
    <source>
        <dbReference type="Pfam" id="PF14768"/>
    </source>
</evidence>
<feature type="domain" description="RPA-interacting protein N-terminal" evidence="6">
    <location>
        <begin position="23"/>
        <end position="54"/>
    </location>
</feature>
<keyword evidence="2" id="KW-0479">Metal-binding</keyword>
<dbReference type="InterPro" id="IPR028158">
    <property type="entry name" value="RPA_interact_N_dom"/>
</dbReference>
<dbReference type="InterPro" id="IPR028155">
    <property type="entry name" value="RPA_interact_central"/>
</dbReference>
<proteinExistence type="predicted"/>
<dbReference type="PANTHER" id="PTHR31742">
    <property type="entry name" value="RPA-INTERACTING PROTEIN RPAIN"/>
    <property type="match status" value="1"/>
</dbReference>
<comment type="subcellular location">
    <subcellularLocation>
        <location evidence="1">Nucleus</location>
    </subcellularLocation>
</comment>
<dbReference type="GO" id="GO:0008270">
    <property type="term" value="F:zinc ion binding"/>
    <property type="evidence" value="ECO:0007669"/>
    <property type="project" value="UniProtKB-KW"/>
</dbReference>
<dbReference type="OrthoDB" id="435311at2759"/>
<evidence type="ECO:0008006" key="11">
    <source>
        <dbReference type="Google" id="ProtNLM"/>
    </source>
</evidence>
<evidence type="ECO:0000256" key="1">
    <source>
        <dbReference type="ARBA" id="ARBA00004123"/>
    </source>
</evidence>
<dbReference type="Pfam" id="PF14768">
    <property type="entry name" value="RPA_interact_C"/>
    <property type="match status" value="1"/>
</dbReference>
<dbReference type="AlphaFoldDB" id="A0A9Q1RMV1"/>
<evidence type="ECO:0000256" key="5">
    <source>
        <dbReference type="ARBA" id="ARBA00023242"/>
    </source>
</evidence>
<dbReference type="Pfam" id="PF14767">
    <property type="entry name" value="RPA_interact_M"/>
    <property type="match status" value="1"/>
</dbReference>
<dbReference type="EMBL" id="JAJAGQ010000005">
    <property type="protein sequence ID" value="KAJ8563719.1"/>
    <property type="molecule type" value="Genomic_DNA"/>
</dbReference>
<dbReference type="InterPro" id="IPR028159">
    <property type="entry name" value="RPA_interact_C_dom"/>
</dbReference>